<dbReference type="RefSeq" id="WP_101587463.1">
    <property type="nucleotide sequence ID" value="NZ_FXZM01000002.1"/>
</dbReference>
<dbReference type="Pfam" id="PF19295">
    <property type="entry name" value="SufBD_N"/>
    <property type="match status" value="1"/>
</dbReference>
<proteinExistence type="inferred from homology"/>
<dbReference type="EMBL" id="FXZM01000002">
    <property type="protein sequence ID" value="SMY10916.1"/>
    <property type="molecule type" value="Genomic_DNA"/>
</dbReference>
<dbReference type="InterPro" id="IPR037284">
    <property type="entry name" value="SUF_FeS_clus_asmbl_SufBD_sf"/>
</dbReference>
<organism evidence="4 5">
    <name type="scientific">Brevibacterium jeotgali</name>
    <dbReference type="NCBI Taxonomy" id="1262550"/>
    <lineage>
        <taxon>Bacteria</taxon>
        <taxon>Bacillati</taxon>
        <taxon>Actinomycetota</taxon>
        <taxon>Actinomycetes</taxon>
        <taxon>Micrococcales</taxon>
        <taxon>Brevibacteriaceae</taxon>
        <taxon>Brevibacterium</taxon>
    </lineage>
</organism>
<dbReference type="SUPFAM" id="SSF101960">
    <property type="entry name" value="Stabilizer of iron transporter SufD"/>
    <property type="match status" value="1"/>
</dbReference>
<dbReference type="Proteomes" id="UP000234462">
    <property type="component" value="Unassembled WGS sequence"/>
</dbReference>
<dbReference type="Pfam" id="PF01458">
    <property type="entry name" value="SUFBD_core"/>
    <property type="match status" value="1"/>
</dbReference>
<dbReference type="PANTHER" id="PTHR30508">
    <property type="entry name" value="FES CLUSTER ASSEMBLY PROTEIN SUF"/>
    <property type="match status" value="1"/>
</dbReference>
<protein>
    <submittedName>
        <fullName evidence="4">Iron-regulated ABC transporter membrane component SufB</fullName>
    </submittedName>
</protein>
<dbReference type="InterPro" id="IPR010231">
    <property type="entry name" value="SUF_FeS_clus_asmbl_SufB"/>
</dbReference>
<evidence type="ECO:0000259" key="3">
    <source>
        <dbReference type="Pfam" id="PF19295"/>
    </source>
</evidence>
<dbReference type="OrthoDB" id="9803529at2"/>
<evidence type="ECO:0000259" key="2">
    <source>
        <dbReference type="Pfam" id="PF01458"/>
    </source>
</evidence>
<dbReference type="InterPro" id="IPR000825">
    <property type="entry name" value="SUF_FeS_clus_asmbl_SufBD_core"/>
</dbReference>
<evidence type="ECO:0000313" key="5">
    <source>
        <dbReference type="Proteomes" id="UP000234462"/>
    </source>
</evidence>
<evidence type="ECO:0000256" key="1">
    <source>
        <dbReference type="ARBA" id="ARBA00043967"/>
    </source>
</evidence>
<evidence type="ECO:0000313" key="4">
    <source>
        <dbReference type="EMBL" id="SMY10916.1"/>
    </source>
</evidence>
<feature type="domain" description="SUF system FeS cluster assembly SufBD N-terminal" evidence="3">
    <location>
        <begin position="147"/>
        <end position="212"/>
    </location>
</feature>
<dbReference type="NCBIfam" id="TIGR01980">
    <property type="entry name" value="sufB"/>
    <property type="match status" value="1"/>
</dbReference>
<feature type="domain" description="SUF system FeS cluster assembly SufBD core" evidence="2">
    <location>
        <begin position="215"/>
        <end position="449"/>
    </location>
</feature>
<accession>A0A2H1L1W9</accession>
<dbReference type="InterPro" id="IPR055346">
    <property type="entry name" value="Fe-S_cluster_assembly_SufBD"/>
</dbReference>
<reference evidence="5" key="1">
    <citation type="submission" date="2017-03" db="EMBL/GenBank/DDBJ databases">
        <authorList>
            <person name="Monnet C."/>
        </authorList>
    </citation>
    <scope>NUCLEOTIDE SEQUENCE [LARGE SCALE GENOMIC DNA]</scope>
    <source>
        <strain evidence="5">SJ5-8</strain>
    </source>
</reference>
<sequence>MTDTAETNRILELNPELEGIGAYQYGWHDKDEAGETAERGLSEDVVRNISEIKEEPDWMLQRRLKALKLFEKKPMPSWGADLSGIHFDDIKYFVRSTEGQVQSWEDLPEDIKTTYDRLGIPEAEKQRLVAGVAAQYESEVVYHRINEELERQGVIFMDTDTALKEHPEIFEEYFGTVIPSGDNKFSALNTAVWSGGSFVYVPKGVHVEIPLQAYFRINTENMGQFERTLIIADEGSYVHYVEGCTAPIYKSDSLHSAVVEIIAKKDARVRYTTIQNWSNNVYNLVTKRAIAEQGATMEWVDGNIGSKVTMKYPAIWLTGEYARGETLSVAFAGAGQHQDTGSKMVHAAPHTQSSIVAKSVARAGGRSGYRGLVHIHPGAHGSSNNVLCDALLVDDDSRSDTYPYIDIREDDVTLGHEATVSKVSEDQLFYLMSRGMEETEAMAMIVRGFIEPIARELPMEYALELNKLIELQMEGSLG</sequence>
<dbReference type="AlphaFoldDB" id="A0A2H1L1W9"/>
<dbReference type="GO" id="GO:0016226">
    <property type="term" value="P:iron-sulfur cluster assembly"/>
    <property type="evidence" value="ECO:0007669"/>
    <property type="project" value="InterPro"/>
</dbReference>
<name>A0A2H1L1W9_9MICO</name>
<gene>
    <name evidence="4" type="ORF">BJEO58_00492</name>
</gene>
<keyword evidence="5" id="KW-1185">Reference proteome</keyword>
<dbReference type="PANTHER" id="PTHR30508:SF1">
    <property type="entry name" value="UPF0051 PROTEIN ABCI8, CHLOROPLASTIC-RELATED"/>
    <property type="match status" value="1"/>
</dbReference>
<dbReference type="InterPro" id="IPR045595">
    <property type="entry name" value="SufBD_N"/>
</dbReference>
<comment type="similarity">
    <text evidence="1">Belongs to the iron-sulfur cluster assembly SufBD family.</text>
</comment>